<dbReference type="Gene3D" id="1.10.510.10">
    <property type="entry name" value="Transferase(Phosphotransferase) domain 1"/>
    <property type="match status" value="1"/>
</dbReference>
<dbReference type="InterPro" id="IPR011009">
    <property type="entry name" value="Kinase-like_dom_sf"/>
</dbReference>
<comment type="caution">
    <text evidence="6">The sequence shown here is derived from an EMBL/GenBank/DDBJ whole genome shotgun (WGS) entry which is preliminary data.</text>
</comment>
<keyword evidence="1 6" id="KW-0808">Transferase</keyword>
<dbReference type="Pfam" id="PF00069">
    <property type="entry name" value="Pkinase"/>
    <property type="match status" value="1"/>
</dbReference>
<dbReference type="SMART" id="SM00220">
    <property type="entry name" value="S_TKc"/>
    <property type="match status" value="1"/>
</dbReference>
<keyword evidence="4" id="KW-0067">ATP-binding</keyword>
<evidence type="ECO:0000313" key="6">
    <source>
        <dbReference type="EMBL" id="MEL0615638.1"/>
    </source>
</evidence>
<evidence type="ECO:0000256" key="3">
    <source>
        <dbReference type="ARBA" id="ARBA00022777"/>
    </source>
</evidence>
<dbReference type="SUPFAM" id="SSF56112">
    <property type="entry name" value="Protein kinase-like (PK-like)"/>
    <property type="match status" value="1"/>
</dbReference>
<feature type="domain" description="Protein kinase" evidence="5">
    <location>
        <begin position="1"/>
        <end position="264"/>
    </location>
</feature>
<dbReference type="EMBL" id="JBAKAP010000002">
    <property type="protein sequence ID" value="MEL0615638.1"/>
    <property type="molecule type" value="Genomic_DNA"/>
</dbReference>
<keyword evidence="7" id="KW-1185">Reference proteome</keyword>
<sequence length="434" mass="48527">MDFIARIGQGGFGNVDLIFDHELGYECARKQFSQNQALTPELLRNVKKRFSKEVKVQSAISHPNIVPVLRSDLAHEPPYYLMPLASSTLDKEILKDRTLDGSFVSAISDIVAALEEMHSMEIYHRDLKPQNVLQFQRNGSPVYAVSDFGLISMKESTLSELTHTGMGKGSDYYTAPEIHADLRRASPRSDVYSLGCILHDMIGIEPRIPFNEIKEAGSFSAVLAGCTKANPSKRFPSAKSVLDAILTIEFEPEGTISEASEDYLTALVSDDVLSQDFCARFADYLEFNAEKADINAIFGKLTVGKINNIWEVDALLANRIGLVFAEWVKSTSFNFDFCDAIANRVEAFYQNADLELKVDCLMAFLVMGTSHNRWYVERKFARMCALDMDDNVAKRLIIKFHIEGIDLVRSCIAHLESSIGISRSQLHTKIQSAL</sequence>
<evidence type="ECO:0000256" key="1">
    <source>
        <dbReference type="ARBA" id="ARBA00022679"/>
    </source>
</evidence>
<evidence type="ECO:0000313" key="7">
    <source>
        <dbReference type="Proteomes" id="UP001378242"/>
    </source>
</evidence>
<gene>
    <name evidence="6" type="ORF">V6243_02255</name>
</gene>
<dbReference type="RefSeq" id="WP_341541734.1">
    <property type="nucleotide sequence ID" value="NZ_JBAKAP010000002.1"/>
</dbReference>
<proteinExistence type="predicted"/>
<keyword evidence="3 6" id="KW-0418">Kinase</keyword>
<dbReference type="PANTHER" id="PTHR43289:SF6">
    <property type="entry name" value="SERINE_THREONINE-PROTEIN KINASE NEKL-3"/>
    <property type="match status" value="1"/>
</dbReference>
<reference evidence="6 7" key="1">
    <citation type="submission" date="2024-02" db="EMBL/GenBank/DDBJ databases">
        <title>Bacteria isolated from the canopy kelp, Nereocystis luetkeana.</title>
        <authorList>
            <person name="Pfister C.A."/>
            <person name="Younker I.T."/>
            <person name="Light S.H."/>
        </authorList>
    </citation>
    <scope>NUCLEOTIDE SEQUENCE [LARGE SCALE GENOMIC DNA]</scope>
    <source>
        <strain evidence="6 7">TI.5.07</strain>
    </source>
</reference>
<dbReference type="Proteomes" id="UP001378242">
    <property type="component" value="Unassembled WGS sequence"/>
</dbReference>
<evidence type="ECO:0000259" key="5">
    <source>
        <dbReference type="PROSITE" id="PS50011"/>
    </source>
</evidence>
<dbReference type="PANTHER" id="PTHR43289">
    <property type="entry name" value="MITOGEN-ACTIVATED PROTEIN KINASE KINASE KINASE 20-RELATED"/>
    <property type="match status" value="1"/>
</dbReference>
<dbReference type="EC" id="2.7.11.1" evidence="6"/>
<protein>
    <submittedName>
        <fullName evidence="6">Serine/threonine-protein kinase</fullName>
        <ecNumber evidence="6">2.7.11.1</ecNumber>
    </submittedName>
</protein>
<dbReference type="GO" id="GO:0004674">
    <property type="term" value="F:protein serine/threonine kinase activity"/>
    <property type="evidence" value="ECO:0007669"/>
    <property type="project" value="UniProtKB-EC"/>
</dbReference>
<evidence type="ECO:0000256" key="4">
    <source>
        <dbReference type="ARBA" id="ARBA00022840"/>
    </source>
</evidence>
<dbReference type="PROSITE" id="PS50011">
    <property type="entry name" value="PROTEIN_KINASE_DOM"/>
    <property type="match status" value="1"/>
</dbReference>
<accession>A0ABU9GAZ0</accession>
<name>A0ABU9GAZ0_COBMA</name>
<dbReference type="InterPro" id="IPR000719">
    <property type="entry name" value="Prot_kinase_dom"/>
</dbReference>
<keyword evidence="2" id="KW-0547">Nucleotide-binding</keyword>
<organism evidence="6 7">
    <name type="scientific">Cobetia marina</name>
    <name type="common">Deleya marina</name>
    <dbReference type="NCBI Taxonomy" id="28258"/>
    <lineage>
        <taxon>Bacteria</taxon>
        <taxon>Pseudomonadati</taxon>
        <taxon>Pseudomonadota</taxon>
        <taxon>Gammaproteobacteria</taxon>
        <taxon>Oceanospirillales</taxon>
        <taxon>Halomonadaceae</taxon>
        <taxon>Cobetia</taxon>
    </lineage>
</organism>
<dbReference type="CDD" id="cd14014">
    <property type="entry name" value="STKc_PknB_like"/>
    <property type="match status" value="1"/>
</dbReference>
<evidence type="ECO:0000256" key="2">
    <source>
        <dbReference type="ARBA" id="ARBA00022741"/>
    </source>
</evidence>